<feature type="chain" id="PRO_5047290575" description="FecR protein domain-containing protein" evidence="3">
    <location>
        <begin position="35"/>
        <end position="630"/>
    </location>
</feature>
<evidence type="ECO:0000313" key="5">
    <source>
        <dbReference type="EMBL" id="MBP1989241.1"/>
    </source>
</evidence>
<dbReference type="Pfam" id="PF04773">
    <property type="entry name" value="FecR"/>
    <property type="match status" value="1"/>
</dbReference>
<organism evidence="5 6">
    <name type="scientific">Paenibacillus eucommiae</name>
    <dbReference type="NCBI Taxonomy" id="1355755"/>
    <lineage>
        <taxon>Bacteria</taxon>
        <taxon>Bacillati</taxon>
        <taxon>Bacillota</taxon>
        <taxon>Bacilli</taxon>
        <taxon>Bacillales</taxon>
        <taxon>Paenibacillaceae</taxon>
        <taxon>Paenibacillus</taxon>
    </lineage>
</organism>
<accession>A0ABS4INV3</accession>
<sequence length="630" mass="68345">MELFLHNRCFKNKSFVAMLMSCVLVFGLLSSALAGTAEAKTVRVAIVSSLSGDVTVKKGGGSQKYDAYEGMSLNQGDTLYTGSNGSVKLNVSSNDAEVTLSSNAELNVSDLSTSNGSKKSKFKVWAGSIWVKVKSLAGTSDKFEMETPTAVMAVRGTKVLTSVDPVTGQTYVSVAAGKVETTVQNDNQDDEQQSDSVTILNPSQQISLDSRDEVNDLELKVSIVDVNDLISQVSSSIIEAIIRDKASIDLENEEFIALMKKKIAEGAIGELGDSTLVIKDQAELDRVKANLDNLIGNIVKAAIADKKVDKQAIDKIIEDINKLITDPAKKLDLDKVKPIDKTAGVDAELEKKKQEQLKLLEAQKKLKKEEELKKLQEQKNKLKDALEKLELEKKRIEEANKKAEAEAKAKAEAELLKKLDNEAKKKFLEEKAKLDKKDQSTTTPSTPSTSNPNPDPGTNPPVLTPTVSFKSTEPDSLGKFKLTLELKDFAGANAIFGAEVHLLYDGNITADKINASYIATNANPVFGPQNSVEHIAVYPQNQEAQLRELVYAITNYNNSDPAITVSGTKTLVTFNFQISPDSRPGVSSESKITIPANGIILVTKNGTRIPVTLPSPTQTIIPFSSFILEP</sequence>
<feature type="compositionally biased region" description="Basic and acidic residues" evidence="2">
    <location>
        <begin position="429"/>
        <end position="439"/>
    </location>
</feature>
<keyword evidence="6" id="KW-1185">Reference proteome</keyword>
<dbReference type="Gene3D" id="2.60.120.1440">
    <property type="match status" value="1"/>
</dbReference>
<feature type="coiled-coil region" evidence="1">
    <location>
        <begin position="345"/>
        <end position="422"/>
    </location>
</feature>
<proteinExistence type="predicted"/>
<dbReference type="InterPro" id="IPR006860">
    <property type="entry name" value="FecR"/>
</dbReference>
<evidence type="ECO:0000256" key="3">
    <source>
        <dbReference type="SAM" id="SignalP"/>
    </source>
</evidence>
<protein>
    <recommendedName>
        <fullName evidence="4">FecR protein domain-containing protein</fullName>
    </recommendedName>
</protein>
<evidence type="ECO:0000259" key="4">
    <source>
        <dbReference type="Pfam" id="PF04773"/>
    </source>
</evidence>
<dbReference type="PANTHER" id="PTHR38731">
    <property type="entry name" value="LIPL45-RELATED LIPOPROTEIN-RELATED"/>
    <property type="match status" value="1"/>
</dbReference>
<dbReference type="Proteomes" id="UP001519287">
    <property type="component" value="Unassembled WGS sequence"/>
</dbReference>
<evidence type="ECO:0000313" key="6">
    <source>
        <dbReference type="Proteomes" id="UP001519287"/>
    </source>
</evidence>
<feature type="region of interest" description="Disordered" evidence="2">
    <location>
        <begin position="429"/>
        <end position="472"/>
    </location>
</feature>
<dbReference type="EMBL" id="JAGGLB010000002">
    <property type="protein sequence ID" value="MBP1989241.1"/>
    <property type="molecule type" value="Genomic_DNA"/>
</dbReference>
<evidence type="ECO:0000256" key="1">
    <source>
        <dbReference type="SAM" id="Coils"/>
    </source>
</evidence>
<keyword evidence="1" id="KW-0175">Coiled coil</keyword>
<keyword evidence="3" id="KW-0732">Signal</keyword>
<evidence type="ECO:0000256" key="2">
    <source>
        <dbReference type="SAM" id="MobiDB-lite"/>
    </source>
</evidence>
<dbReference type="RefSeq" id="WP_209970071.1">
    <property type="nucleotide sequence ID" value="NZ_JAGGLB010000002.1"/>
</dbReference>
<gene>
    <name evidence="5" type="ORF">J2Z66_000836</name>
</gene>
<feature type="signal peptide" evidence="3">
    <location>
        <begin position="1"/>
        <end position="34"/>
    </location>
</feature>
<feature type="compositionally biased region" description="Pro residues" evidence="2">
    <location>
        <begin position="453"/>
        <end position="463"/>
    </location>
</feature>
<name>A0ABS4INV3_9BACL</name>
<comment type="caution">
    <text evidence="5">The sequence shown here is derived from an EMBL/GenBank/DDBJ whole genome shotgun (WGS) entry which is preliminary data.</text>
</comment>
<feature type="compositionally biased region" description="Low complexity" evidence="2">
    <location>
        <begin position="440"/>
        <end position="452"/>
    </location>
</feature>
<dbReference type="PANTHER" id="PTHR38731:SF1">
    <property type="entry name" value="FECR PROTEIN DOMAIN-CONTAINING PROTEIN"/>
    <property type="match status" value="1"/>
</dbReference>
<reference evidence="5 6" key="1">
    <citation type="submission" date="2021-03" db="EMBL/GenBank/DDBJ databases">
        <title>Genomic Encyclopedia of Type Strains, Phase IV (KMG-IV): sequencing the most valuable type-strain genomes for metagenomic binning, comparative biology and taxonomic classification.</title>
        <authorList>
            <person name="Goeker M."/>
        </authorList>
    </citation>
    <scope>NUCLEOTIDE SEQUENCE [LARGE SCALE GENOMIC DNA]</scope>
    <source>
        <strain evidence="5 6">DSM 26048</strain>
    </source>
</reference>
<feature type="domain" description="FecR protein" evidence="4">
    <location>
        <begin position="77"/>
        <end position="180"/>
    </location>
</feature>